<dbReference type="VEuPathDB" id="FungiDB:HMPREF1541_01061"/>
<reference evidence="1 2" key="1">
    <citation type="submission" date="2013-03" db="EMBL/GenBank/DDBJ databases">
        <title>The Genome Sequence of Phialophora europaea CBS 101466.</title>
        <authorList>
            <consortium name="The Broad Institute Genomics Platform"/>
            <person name="Cuomo C."/>
            <person name="de Hoog S."/>
            <person name="Gorbushina A."/>
            <person name="Walker B."/>
            <person name="Young S.K."/>
            <person name="Zeng Q."/>
            <person name="Gargeya S."/>
            <person name="Fitzgerald M."/>
            <person name="Haas B."/>
            <person name="Abouelleil A."/>
            <person name="Allen A.W."/>
            <person name="Alvarado L."/>
            <person name="Arachchi H.M."/>
            <person name="Berlin A.M."/>
            <person name="Chapman S.B."/>
            <person name="Gainer-Dewar J."/>
            <person name="Goldberg J."/>
            <person name="Griggs A."/>
            <person name="Gujja S."/>
            <person name="Hansen M."/>
            <person name="Howarth C."/>
            <person name="Imamovic A."/>
            <person name="Ireland A."/>
            <person name="Larimer J."/>
            <person name="McCowan C."/>
            <person name="Murphy C."/>
            <person name="Pearson M."/>
            <person name="Poon T.W."/>
            <person name="Priest M."/>
            <person name="Roberts A."/>
            <person name="Saif S."/>
            <person name="Shea T."/>
            <person name="Sisk P."/>
            <person name="Sykes S."/>
            <person name="Wortman J."/>
            <person name="Nusbaum C."/>
            <person name="Birren B."/>
        </authorList>
    </citation>
    <scope>NUCLEOTIDE SEQUENCE [LARGE SCALE GENOMIC DNA]</scope>
    <source>
        <strain evidence="1 2">CBS 101466</strain>
    </source>
</reference>
<dbReference type="HOGENOM" id="CLU_1288769_0_0_1"/>
<proteinExistence type="predicted"/>
<dbReference type="EMBL" id="KB822711">
    <property type="protein sequence ID" value="ETN46872.1"/>
    <property type="molecule type" value="Genomic_DNA"/>
</dbReference>
<keyword evidence="2" id="KW-1185">Reference proteome</keyword>
<dbReference type="GeneID" id="19968400"/>
<organism evidence="1 2">
    <name type="scientific">Cyphellophora europaea (strain CBS 101466)</name>
    <name type="common">Phialophora europaea</name>
    <dbReference type="NCBI Taxonomy" id="1220924"/>
    <lineage>
        <taxon>Eukaryota</taxon>
        <taxon>Fungi</taxon>
        <taxon>Dikarya</taxon>
        <taxon>Ascomycota</taxon>
        <taxon>Pezizomycotina</taxon>
        <taxon>Eurotiomycetes</taxon>
        <taxon>Chaetothyriomycetidae</taxon>
        <taxon>Chaetothyriales</taxon>
        <taxon>Cyphellophoraceae</taxon>
        <taxon>Cyphellophora</taxon>
    </lineage>
</organism>
<dbReference type="eggNOG" id="ENOG502R7YN">
    <property type="taxonomic scope" value="Eukaryota"/>
</dbReference>
<protein>
    <submittedName>
        <fullName evidence="1">Uncharacterized protein</fullName>
    </submittedName>
</protein>
<dbReference type="InParanoid" id="W2SDX3"/>
<dbReference type="Proteomes" id="UP000030752">
    <property type="component" value="Unassembled WGS sequence"/>
</dbReference>
<dbReference type="AlphaFoldDB" id="W2SDX3"/>
<sequence length="202" mass="21885">MKASLAKGPARPLAALIKITPSPNSTIYTTAVLSKLRTFGEVIEFKKLDGQERTTAGKIYHARFSSQQSLNKALDASPLTVDVGTVDAPHPQTLDPYNAFGLQDRRQITPASFTCTVTPRTELPVNTAAQQRLIQHSGTKALYDSLLECGAPMNQIAGFSMKPASAAAEVAGVDEQRERASVGREPLKLMDLYRDALSKRSQ</sequence>
<accession>W2SDX3</accession>
<gene>
    <name evidence="1" type="ORF">HMPREF1541_01061</name>
</gene>
<name>W2SDX3_CYPE1</name>
<evidence type="ECO:0000313" key="2">
    <source>
        <dbReference type="Proteomes" id="UP000030752"/>
    </source>
</evidence>
<dbReference type="OrthoDB" id="5367448at2759"/>
<dbReference type="RefSeq" id="XP_008711584.1">
    <property type="nucleotide sequence ID" value="XM_008713362.1"/>
</dbReference>
<evidence type="ECO:0000313" key="1">
    <source>
        <dbReference type="EMBL" id="ETN46872.1"/>
    </source>
</evidence>